<keyword evidence="1" id="KW-0732">Signal</keyword>
<evidence type="ECO:0000313" key="2">
    <source>
        <dbReference type="EMBL" id="BDG72994.1"/>
    </source>
</evidence>
<dbReference type="Proteomes" id="UP000831327">
    <property type="component" value="Chromosome"/>
</dbReference>
<evidence type="ECO:0000313" key="3">
    <source>
        <dbReference type="Proteomes" id="UP000831327"/>
    </source>
</evidence>
<accession>A0ABN6P5U8</accession>
<dbReference type="EMBL" id="AP025637">
    <property type="protein sequence ID" value="BDG72994.1"/>
    <property type="molecule type" value="Genomic_DNA"/>
</dbReference>
<reference evidence="2 3" key="1">
    <citation type="journal article" date="2016" name="Microbes Environ.">
        <title>Phylogenetically diverse aerobic anoxygenic phototrophic bacteria isolated from epilithic biofilms in Tama river, Japan.</title>
        <authorList>
            <person name="Hirose S."/>
            <person name="Matsuura K."/>
            <person name="Haruta S."/>
        </authorList>
    </citation>
    <scope>NUCLEOTIDE SEQUENCE [LARGE SCALE GENOMIC DNA]</scope>
    <source>
        <strain evidence="2 3">S08</strain>
    </source>
</reference>
<keyword evidence="3" id="KW-1185">Reference proteome</keyword>
<protein>
    <submittedName>
        <fullName evidence="2">Uncharacterized protein</fullName>
    </submittedName>
</protein>
<organism evidence="2 3">
    <name type="scientific">Roseomonas fluvialis</name>
    <dbReference type="NCBI Taxonomy" id="1750527"/>
    <lineage>
        <taxon>Bacteria</taxon>
        <taxon>Pseudomonadati</taxon>
        <taxon>Pseudomonadota</taxon>
        <taxon>Alphaproteobacteria</taxon>
        <taxon>Acetobacterales</taxon>
        <taxon>Roseomonadaceae</taxon>
        <taxon>Roseomonas</taxon>
    </lineage>
</organism>
<sequence>MRAAVMRCGTLGATLAVALAGTPARADCFDWSDRQVVIEQGALQGLPPGVLRWRIGRMPAHGAHIWTAVELRWTPPGGRIQVQRIFEGMQDGRVLIDRQGSALRLRVTSCSRDADHCRDVPLSYAWDRAAGRFVGATPAARQMLESACTAGEPTR</sequence>
<feature type="chain" id="PRO_5045986972" evidence="1">
    <location>
        <begin position="27"/>
        <end position="155"/>
    </location>
</feature>
<name>A0ABN6P5U8_9PROT</name>
<proteinExistence type="predicted"/>
<evidence type="ECO:0000256" key="1">
    <source>
        <dbReference type="SAM" id="SignalP"/>
    </source>
</evidence>
<gene>
    <name evidence="2" type="ORF">Rmf_29230</name>
</gene>
<feature type="signal peptide" evidence="1">
    <location>
        <begin position="1"/>
        <end position="26"/>
    </location>
</feature>